<protein>
    <submittedName>
        <fullName evidence="9">MFS transporter</fullName>
    </submittedName>
</protein>
<evidence type="ECO:0000256" key="3">
    <source>
        <dbReference type="ARBA" id="ARBA00022475"/>
    </source>
</evidence>
<dbReference type="InterPro" id="IPR011701">
    <property type="entry name" value="MFS"/>
</dbReference>
<dbReference type="EMBL" id="MFSU01000007">
    <property type="protein sequence ID" value="OGI49121.1"/>
    <property type="molecule type" value="Genomic_DNA"/>
</dbReference>
<feature type="domain" description="Major facilitator superfamily (MFS) profile" evidence="8">
    <location>
        <begin position="1"/>
        <end position="387"/>
    </location>
</feature>
<evidence type="ECO:0000256" key="7">
    <source>
        <dbReference type="SAM" id="Phobius"/>
    </source>
</evidence>
<keyword evidence="4 7" id="KW-0812">Transmembrane</keyword>
<gene>
    <name evidence="9" type="ORF">A2151_06810</name>
</gene>
<dbReference type="GO" id="GO:0005886">
    <property type="term" value="C:plasma membrane"/>
    <property type="evidence" value="ECO:0007669"/>
    <property type="project" value="UniProtKB-SubCell"/>
</dbReference>
<proteinExistence type="predicted"/>
<dbReference type="PROSITE" id="PS50850">
    <property type="entry name" value="MFS"/>
    <property type="match status" value="1"/>
</dbReference>
<keyword evidence="6 7" id="KW-0472">Membrane</keyword>
<organism evidence="9 10">
    <name type="scientific">Candidatus Muproteobacteria bacterium RBG_16_65_34</name>
    <dbReference type="NCBI Taxonomy" id="1817760"/>
    <lineage>
        <taxon>Bacteria</taxon>
        <taxon>Pseudomonadati</taxon>
        <taxon>Pseudomonadota</taxon>
        <taxon>Candidatus Muproteobacteria</taxon>
    </lineage>
</organism>
<accession>A0A1F6TVH5</accession>
<dbReference type="AlphaFoldDB" id="A0A1F6TVH5"/>
<dbReference type="PANTHER" id="PTHR23517:SF2">
    <property type="entry name" value="MULTIDRUG RESISTANCE PROTEIN MDTH"/>
    <property type="match status" value="1"/>
</dbReference>
<keyword evidence="5 7" id="KW-1133">Transmembrane helix</keyword>
<feature type="transmembrane region" description="Helical" evidence="7">
    <location>
        <begin position="208"/>
        <end position="227"/>
    </location>
</feature>
<dbReference type="Gene3D" id="3.30.70.100">
    <property type="match status" value="1"/>
</dbReference>
<comment type="caution">
    <text evidence="9">The sequence shown here is derived from an EMBL/GenBank/DDBJ whole genome shotgun (WGS) entry which is preliminary data.</text>
</comment>
<feature type="transmembrane region" description="Helical" evidence="7">
    <location>
        <begin position="247"/>
        <end position="267"/>
    </location>
</feature>
<dbReference type="Pfam" id="PF07690">
    <property type="entry name" value="MFS_1"/>
    <property type="match status" value="1"/>
</dbReference>
<evidence type="ECO:0000256" key="6">
    <source>
        <dbReference type="ARBA" id="ARBA00023136"/>
    </source>
</evidence>
<feature type="transmembrane region" description="Helical" evidence="7">
    <location>
        <begin position="9"/>
        <end position="31"/>
    </location>
</feature>
<feature type="transmembrane region" description="Helical" evidence="7">
    <location>
        <begin position="298"/>
        <end position="314"/>
    </location>
</feature>
<dbReference type="GO" id="GO:0022857">
    <property type="term" value="F:transmembrane transporter activity"/>
    <property type="evidence" value="ECO:0007669"/>
    <property type="project" value="InterPro"/>
</dbReference>
<dbReference type="CDD" id="cd17472">
    <property type="entry name" value="MFS_YajR_like"/>
    <property type="match status" value="1"/>
</dbReference>
<evidence type="ECO:0000256" key="2">
    <source>
        <dbReference type="ARBA" id="ARBA00022448"/>
    </source>
</evidence>
<feature type="transmembrane region" description="Helical" evidence="7">
    <location>
        <begin position="75"/>
        <end position="94"/>
    </location>
</feature>
<dbReference type="Proteomes" id="UP000178885">
    <property type="component" value="Unassembled WGS sequence"/>
</dbReference>
<comment type="subcellular location">
    <subcellularLocation>
        <location evidence="1">Cell membrane</location>
        <topology evidence="1">Multi-pass membrane protein</topology>
    </subcellularLocation>
</comment>
<evidence type="ECO:0000259" key="8">
    <source>
        <dbReference type="PROSITE" id="PS50850"/>
    </source>
</evidence>
<feature type="transmembrane region" description="Helical" evidence="7">
    <location>
        <begin position="131"/>
        <end position="150"/>
    </location>
</feature>
<feature type="transmembrane region" description="Helical" evidence="7">
    <location>
        <begin position="335"/>
        <end position="356"/>
    </location>
</feature>
<keyword evidence="3" id="KW-1003">Cell membrane</keyword>
<sequence>MTGLERRSVGLLAAIYALRMAGLFLIFPVFSLYAEGLTGQTPVLIGLALGAYGLTQALLQLPYGVASDYLGRKPVIAAGLLVFAVGSALAAVSTSIWGVILGRALQGAGAIAAAVMALVADLTREEQRTKAMAVIGVTIGGSMLLSLIIGPVLNGMIGVPGIFWLTCVLALAATVVLVVAVPSPVRAEPRAFESPMAQFPRILRDPQLLRLDAGIFFLHMTITAMFLVLPHAIVNHMGLAAAEHWKVYLPVMAAGVVTMVPFLILGGRGERMRALLSGAVALLILAQVLFYFRYDSPFWLIAGLWIFFSGFNLLEATLPSLISRLAPAESKGAAIGVYSTAQFLGAFVGGAAGGWIHGAAGIGAVFLFAAIGLGLWFMLVLTMPALHLLSTRAIEIGRRDPAQAQKLARKLTAVTGVAEAIVLAEEGIAYLKVDSRSFDEQAVRKVLTSA</sequence>
<feature type="transmembrane region" description="Helical" evidence="7">
    <location>
        <begin position="362"/>
        <end position="389"/>
    </location>
</feature>
<evidence type="ECO:0000313" key="10">
    <source>
        <dbReference type="Proteomes" id="UP000178885"/>
    </source>
</evidence>
<dbReference type="PANTHER" id="PTHR23517">
    <property type="entry name" value="RESISTANCE PROTEIN MDTM, PUTATIVE-RELATED-RELATED"/>
    <property type="match status" value="1"/>
</dbReference>
<feature type="transmembrane region" description="Helical" evidence="7">
    <location>
        <begin position="162"/>
        <end position="187"/>
    </location>
</feature>
<reference evidence="9 10" key="1">
    <citation type="journal article" date="2016" name="Nat. Commun.">
        <title>Thousands of microbial genomes shed light on interconnected biogeochemical processes in an aquifer system.</title>
        <authorList>
            <person name="Anantharaman K."/>
            <person name="Brown C.T."/>
            <person name="Hug L.A."/>
            <person name="Sharon I."/>
            <person name="Castelle C.J."/>
            <person name="Probst A.J."/>
            <person name="Thomas B.C."/>
            <person name="Singh A."/>
            <person name="Wilkins M.J."/>
            <person name="Karaoz U."/>
            <person name="Brodie E.L."/>
            <person name="Williams K.H."/>
            <person name="Hubbard S.S."/>
            <person name="Banfield J.F."/>
        </authorList>
    </citation>
    <scope>NUCLEOTIDE SEQUENCE [LARGE SCALE GENOMIC DNA]</scope>
</reference>
<keyword evidence="2" id="KW-0813">Transport</keyword>
<dbReference type="SUPFAM" id="SSF103473">
    <property type="entry name" value="MFS general substrate transporter"/>
    <property type="match status" value="1"/>
</dbReference>
<evidence type="ECO:0000256" key="4">
    <source>
        <dbReference type="ARBA" id="ARBA00022692"/>
    </source>
</evidence>
<evidence type="ECO:0000313" key="9">
    <source>
        <dbReference type="EMBL" id="OGI49121.1"/>
    </source>
</evidence>
<evidence type="ECO:0000256" key="1">
    <source>
        <dbReference type="ARBA" id="ARBA00004651"/>
    </source>
</evidence>
<name>A0A1F6TVH5_9PROT</name>
<dbReference type="InterPro" id="IPR020846">
    <property type="entry name" value="MFS_dom"/>
</dbReference>
<feature type="transmembrane region" description="Helical" evidence="7">
    <location>
        <begin position="100"/>
        <end position="119"/>
    </location>
</feature>
<feature type="transmembrane region" description="Helical" evidence="7">
    <location>
        <begin position="274"/>
        <end position="292"/>
    </location>
</feature>
<dbReference type="Gene3D" id="1.20.1250.20">
    <property type="entry name" value="MFS general substrate transporter like domains"/>
    <property type="match status" value="1"/>
</dbReference>
<dbReference type="InterPro" id="IPR050171">
    <property type="entry name" value="MFS_Transporters"/>
</dbReference>
<dbReference type="InterPro" id="IPR036259">
    <property type="entry name" value="MFS_trans_sf"/>
</dbReference>
<evidence type="ECO:0000256" key="5">
    <source>
        <dbReference type="ARBA" id="ARBA00022989"/>
    </source>
</evidence>
<feature type="transmembrane region" description="Helical" evidence="7">
    <location>
        <begin position="43"/>
        <end position="63"/>
    </location>
</feature>
<dbReference type="STRING" id="1817760.A2151_06810"/>